<evidence type="ECO:0000259" key="2">
    <source>
        <dbReference type="Pfam" id="PF00149"/>
    </source>
</evidence>
<evidence type="ECO:0000313" key="4">
    <source>
        <dbReference type="Proteomes" id="UP001320876"/>
    </source>
</evidence>
<protein>
    <submittedName>
        <fullName evidence="3">Metallophosphoesterase</fullName>
    </submittedName>
</protein>
<dbReference type="SUPFAM" id="SSF56300">
    <property type="entry name" value="Metallo-dependent phosphatases"/>
    <property type="match status" value="1"/>
</dbReference>
<accession>A0ABT3GR61</accession>
<organism evidence="3 4">
    <name type="scientific">Luteolibacter arcticus</name>
    <dbReference type="NCBI Taxonomy" id="1581411"/>
    <lineage>
        <taxon>Bacteria</taxon>
        <taxon>Pseudomonadati</taxon>
        <taxon>Verrucomicrobiota</taxon>
        <taxon>Verrucomicrobiia</taxon>
        <taxon>Verrucomicrobiales</taxon>
        <taxon>Verrucomicrobiaceae</taxon>
        <taxon>Luteolibacter</taxon>
    </lineage>
</organism>
<dbReference type="Proteomes" id="UP001320876">
    <property type="component" value="Unassembled WGS sequence"/>
</dbReference>
<reference evidence="3 4" key="1">
    <citation type="submission" date="2022-10" db="EMBL/GenBank/DDBJ databases">
        <title>Luteolibacter arcticus strain CCTCC AB 2014275, whole genome shotgun sequencing project.</title>
        <authorList>
            <person name="Zhao G."/>
            <person name="Shen L."/>
        </authorList>
    </citation>
    <scope>NUCLEOTIDE SEQUENCE [LARGE SCALE GENOMIC DNA]</scope>
    <source>
        <strain evidence="3 4">CCTCC AB 2014275</strain>
    </source>
</reference>
<dbReference type="Pfam" id="PF00149">
    <property type="entry name" value="Metallophos"/>
    <property type="match status" value="1"/>
</dbReference>
<dbReference type="PANTHER" id="PTHR22953">
    <property type="entry name" value="ACID PHOSPHATASE RELATED"/>
    <property type="match status" value="1"/>
</dbReference>
<dbReference type="InterPro" id="IPR004843">
    <property type="entry name" value="Calcineurin-like_PHP"/>
</dbReference>
<name>A0ABT3GR61_9BACT</name>
<dbReference type="RefSeq" id="WP_264490105.1">
    <property type="nucleotide sequence ID" value="NZ_JAPDDT010000019.1"/>
</dbReference>
<evidence type="ECO:0000313" key="3">
    <source>
        <dbReference type="EMBL" id="MCW1925997.1"/>
    </source>
</evidence>
<proteinExistence type="predicted"/>
<keyword evidence="4" id="KW-1185">Reference proteome</keyword>
<dbReference type="PANTHER" id="PTHR22953:SF153">
    <property type="entry name" value="PURPLE ACID PHOSPHATASE"/>
    <property type="match status" value="1"/>
</dbReference>
<dbReference type="Gene3D" id="3.60.21.10">
    <property type="match status" value="1"/>
</dbReference>
<comment type="caution">
    <text evidence="3">The sequence shown here is derived from an EMBL/GenBank/DDBJ whole genome shotgun (WGS) entry which is preliminary data.</text>
</comment>
<evidence type="ECO:0000256" key="1">
    <source>
        <dbReference type="ARBA" id="ARBA00022729"/>
    </source>
</evidence>
<keyword evidence="1" id="KW-0732">Signal</keyword>
<sequence length="398" mass="43847">MKRRGFLGKVAGGAVAGVAGVTSAQEKQPAIASGPLMKTPAVIMAPRHDGVEVVWAVSKLSRGRVEWKGEDGGSGTAAADRFGFVPQGDEILRVKIDGLKPGGKYQLRAITEATDGSGKEEGPWKKFGTLDPAAKETSFVIWNDTHQNAPTIQKLHASTPRGDFLLWNGDTCNDWHQEDWLVPTLLHPAGQDVSEDRPLLLVWGNHDVRGKWAFKVPEMVATPGGRPFYAFRSGPMAVICLHTGEDKPDNHPSFGGRVAFEALRKEQAEWLKQVIARPEFRDAPYRVVFCHIPLRWKKEVPDAGYEKGGYDAFSRFSREAWHDSLVAWKTQVVISGHTHQTAWLPGTEEFPYGQLVGGGPQPERATWIEGKADANALTFVMKNLEGKVIEQVEFKPLA</sequence>
<feature type="domain" description="Calcineurin-like phosphoesterase" evidence="2">
    <location>
        <begin position="139"/>
        <end position="340"/>
    </location>
</feature>
<gene>
    <name evidence="3" type="ORF">OKA05_25790</name>
</gene>
<dbReference type="InterPro" id="IPR039331">
    <property type="entry name" value="PAPs-like"/>
</dbReference>
<dbReference type="InterPro" id="IPR029052">
    <property type="entry name" value="Metallo-depent_PP-like"/>
</dbReference>
<dbReference type="EMBL" id="JAPDDT010000019">
    <property type="protein sequence ID" value="MCW1925997.1"/>
    <property type="molecule type" value="Genomic_DNA"/>
</dbReference>